<dbReference type="Proteomes" id="UP000076842">
    <property type="component" value="Unassembled WGS sequence"/>
</dbReference>
<accession>A0A165D5F6</accession>
<feature type="chain" id="PRO_5007856382" evidence="1">
    <location>
        <begin position="23"/>
        <end position="77"/>
    </location>
</feature>
<gene>
    <name evidence="2" type="ORF">CALCODRAFT_502714</name>
</gene>
<evidence type="ECO:0000256" key="1">
    <source>
        <dbReference type="SAM" id="SignalP"/>
    </source>
</evidence>
<organism evidence="2 3">
    <name type="scientific">Calocera cornea HHB12733</name>
    <dbReference type="NCBI Taxonomy" id="1353952"/>
    <lineage>
        <taxon>Eukaryota</taxon>
        <taxon>Fungi</taxon>
        <taxon>Dikarya</taxon>
        <taxon>Basidiomycota</taxon>
        <taxon>Agaricomycotina</taxon>
        <taxon>Dacrymycetes</taxon>
        <taxon>Dacrymycetales</taxon>
        <taxon>Dacrymycetaceae</taxon>
        <taxon>Calocera</taxon>
    </lineage>
</organism>
<keyword evidence="1" id="KW-0732">Signal</keyword>
<reference evidence="2 3" key="1">
    <citation type="journal article" date="2016" name="Mol. Biol. Evol.">
        <title>Comparative Genomics of Early-Diverging Mushroom-Forming Fungi Provides Insights into the Origins of Lignocellulose Decay Capabilities.</title>
        <authorList>
            <person name="Nagy L.G."/>
            <person name="Riley R."/>
            <person name="Tritt A."/>
            <person name="Adam C."/>
            <person name="Daum C."/>
            <person name="Floudas D."/>
            <person name="Sun H."/>
            <person name="Yadav J.S."/>
            <person name="Pangilinan J."/>
            <person name="Larsson K.H."/>
            <person name="Matsuura K."/>
            <person name="Barry K."/>
            <person name="Labutti K."/>
            <person name="Kuo R."/>
            <person name="Ohm R.A."/>
            <person name="Bhattacharya S.S."/>
            <person name="Shirouzu T."/>
            <person name="Yoshinaga Y."/>
            <person name="Martin F.M."/>
            <person name="Grigoriev I.V."/>
            <person name="Hibbett D.S."/>
        </authorList>
    </citation>
    <scope>NUCLEOTIDE SEQUENCE [LARGE SCALE GENOMIC DNA]</scope>
    <source>
        <strain evidence="2 3">HHB12733</strain>
    </source>
</reference>
<dbReference type="AlphaFoldDB" id="A0A165D5F6"/>
<evidence type="ECO:0000313" key="2">
    <source>
        <dbReference type="EMBL" id="KZT52116.1"/>
    </source>
</evidence>
<protein>
    <submittedName>
        <fullName evidence="2">Uncharacterized protein</fullName>
    </submittedName>
</protein>
<evidence type="ECO:0000313" key="3">
    <source>
        <dbReference type="Proteomes" id="UP000076842"/>
    </source>
</evidence>
<proteinExistence type="predicted"/>
<keyword evidence="3" id="KW-1185">Reference proteome</keyword>
<dbReference type="EMBL" id="KV424078">
    <property type="protein sequence ID" value="KZT52116.1"/>
    <property type="molecule type" value="Genomic_DNA"/>
</dbReference>
<dbReference type="InParanoid" id="A0A165D5F6"/>
<sequence length="77" mass="8468">MRVVLTLVALLYLLADLATVQGAAIDSSPRAWERESHAFQWNEVDLVKRDPEPLAEAASQEGIVCIVNPCPGSDKEY</sequence>
<feature type="signal peptide" evidence="1">
    <location>
        <begin position="1"/>
        <end position="22"/>
    </location>
</feature>
<name>A0A165D5F6_9BASI</name>